<keyword evidence="3" id="KW-0808">Transferase</keyword>
<reference evidence="9 10" key="1">
    <citation type="journal article" date="2020" name="Nat. Food">
        <title>A phased Vanilla planifolia genome enables genetic improvement of flavour and production.</title>
        <authorList>
            <person name="Hasing T."/>
            <person name="Tang H."/>
            <person name="Brym M."/>
            <person name="Khazi F."/>
            <person name="Huang T."/>
            <person name="Chambers A.H."/>
        </authorList>
    </citation>
    <scope>NUCLEOTIDE SEQUENCE [LARGE SCALE GENOMIC DNA]</scope>
    <source>
        <tissue evidence="9">Leaf</tissue>
    </source>
</reference>
<keyword evidence="6" id="KW-0067">ATP-binding</keyword>
<dbReference type="InterPro" id="IPR008271">
    <property type="entry name" value="Ser/Thr_kinase_AS"/>
</dbReference>
<sequence length="698" mass="78976">MADAQVRDVLDFLTRHGFSTAVSALRDDAGSRGIDLASGDAVDDDDSFPPLPPLRTTPGSRGVEGDAELLGSSSSYSSSGDFVSMGTSPSELRNPYGVWSPARPGSSVSSTRHSEFGTAREYNDPSFGESNWYGDQNEGYYSEPYLLPANSCGCQSEDKFVMSVVAEERFLNQEGNGFDYVGKPEIGEGSSGVYGCAFPLCDCCKGNGGMGSSLNPSSSIYGRYQILDDETEMLDEYEEDGAQLKLVDKHTGALPWRSDLGVLDQGKEDKYLESLSVEKNIHLLDEVGDLALTGYSNEVFGKGNNDEKPCSWKASEEEAIDGYNVDKNIHDSEDVRAAVENHDVAPDLQFDAYEEEFETFDLRIVHRKNRTGFEENKDFQIVLNSVIAGRYYLTEYLGSAAFSKVVQAHDLHTGVDVCLKIIKNDKDFFDQSLDEIKLLKYVNKNDPADQYHILRLYDYFYHQEHLFIVCELLRANLYEFQKFNKDSGGEIYFTLHRIQVIARQCLEAIEYLHQLKIVHCDLKPENILIKSYSRCEVKIIDLGSSCFLTDNLCLYVQSRSYRAPEVIIGLPYDEKIDLWSLGCILAELYTGDVLFLNESLVMMLARMIGILGPFDMEMLENGQETHKYFTEDYDLYYKNEETDRIEYLIPEKSSLAHHLQVNDATFLDFLLCLLRTNPKRRLSARQALKHRWFSISYR</sequence>
<evidence type="ECO:0000256" key="2">
    <source>
        <dbReference type="ARBA" id="ARBA00022553"/>
    </source>
</evidence>
<evidence type="ECO:0000259" key="8">
    <source>
        <dbReference type="PROSITE" id="PS50011"/>
    </source>
</evidence>
<dbReference type="EMBL" id="JADCNL010000010">
    <property type="protein sequence ID" value="KAG0463659.1"/>
    <property type="molecule type" value="Genomic_DNA"/>
</dbReference>
<evidence type="ECO:0000313" key="9">
    <source>
        <dbReference type="EMBL" id="KAG0463659.1"/>
    </source>
</evidence>
<keyword evidence="4" id="KW-0547">Nucleotide-binding</keyword>
<keyword evidence="2" id="KW-0597">Phosphoprotein</keyword>
<gene>
    <name evidence="9" type="ORF">HPP92_019728</name>
</gene>
<keyword evidence="10" id="KW-1185">Reference proteome</keyword>
<evidence type="ECO:0000313" key="10">
    <source>
        <dbReference type="Proteomes" id="UP000636800"/>
    </source>
</evidence>
<keyword evidence="1" id="KW-0723">Serine/threonine-protein kinase</keyword>
<evidence type="ECO:0000256" key="3">
    <source>
        <dbReference type="ARBA" id="ARBA00022679"/>
    </source>
</evidence>
<dbReference type="PROSITE" id="PS00108">
    <property type="entry name" value="PROTEIN_KINASE_ST"/>
    <property type="match status" value="1"/>
</dbReference>
<dbReference type="Gene3D" id="3.30.200.20">
    <property type="entry name" value="Phosphorylase Kinase, domain 1"/>
    <property type="match status" value="1"/>
</dbReference>
<dbReference type="GO" id="GO:0004674">
    <property type="term" value="F:protein serine/threonine kinase activity"/>
    <property type="evidence" value="ECO:0007669"/>
    <property type="project" value="UniProtKB-KW"/>
</dbReference>
<evidence type="ECO:0000256" key="1">
    <source>
        <dbReference type="ARBA" id="ARBA00022527"/>
    </source>
</evidence>
<dbReference type="AlphaFoldDB" id="A0A835UHU3"/>
<dbReference type="SUPFAM" id="SSF56112">
    <property type="entry name" value="Protein kinase-like (PK-like)"/>
    <property type="match status" value="1"/>
</dbReference>
<dbReference type="CDD" id="cd14133">
    <property type="entry name" value="PKc_DYRK_like"/>
    <property type="match status" value="1"/>
</dbReference>
<organism evidence="9 10">
    <name type="scientific">Vanilla planifolia</name>
    <name type="common">Vanilla</name>
    <dbReference type="NCBI Taxonomy" id="51239"/>
    <lineage>
        <taxon>Eukaryota</taxon>
        <taxon>Viridiplantae</taxon>
        <taxon>Streptophyta</taxon>
        <taxon>Embryophyta</taxon>
        <taxon>Tracheophyta</taxon>
        <taxon>Spermatophyta</taxon>
        <taxon>Magnoliopsida</taxon>
        <taxon>Liliopsida</taxon>
        <taxon>Asparagales</taxon>
        <taxon>Orchidaceae</taxon>
        <taxon>Vanilloideae</taxon>
        <taxon>Vanilleae</taxon>
        <taxon>Vanilla</taxon>
    </lineage>
</organism>
<feature type="region of interest" description="Disordered" evidence="7">
    <location>
        <begin position="36"/>
        <end position="129"/>
    </location>
</feature>
<dbReference type="Pfam" id="PF00069">
    <property type="entry name" value="Pkinase"/>
    <property type="match status" value="1"/>
</dbReference>
<dbReference type="InterPro" id="IPR050494">
    <property type="entry name" value="Ser_Thr_dual-spec_kinase"/>
</dbReference>
<comment type="caution">
    <text evidence="9">The sequence shown here is derived from an EMBL/GenBank/DDBJ whole genome shotgun (WGS) entry which is preliminary data.</text>
</comment>
<evidence type="ECO:0000256" key="5">
    <source>
        <dbReference type="ARBA" id="ARBA00022777"/>
    </source>
</evidence>
<dbReference type="FunFam" id="3.30.200.20:FF:000216">
    <property type="entry name" value="Putative serine/threonine-protein kinase dyrk2"/>
    <property type="match status" value="1"/>
</dbReference>
<dbReference type="Gene3D" id="1.10.510.10">
    <property type="entry name" value="Transferase(Phosphotransferase) domain 1"/>
    <property type="match status" value="1"/>
</dbReference>
<dbReference type="PANTHER" id="PTHR24058">
    <property type="entry name" value="DUAL SPECIFICITY PROTEIN KINASE"/>
    <property type="match status" value="1"/>
</dbReference>
<dbReference type="GO" id="GO:0005524">
    <property type="term" value="F:ATP binding"/>
    <property type="evidence" value="ECO:0007669"/>
    <property type="project" value="UniProtKB-KW"/>
</dbReference>
<keyword evidence="5" id="KW-0418">Kinase</keyword>
<accession>A0A835UHU3</accession>
<dbReference type="PANTHER" id="PTHR24058:SF113">
    <property type="entry name" value="HYPOTHETICAL SER-THR PROTEIN KINASE"/>
    <property type="match status" value="1"/>
</dbReference>
<evidence type="ECO:0000256" key="7">
    <source>
        <dbReference type="SAM" id="MobiDB-lite"/>
    </source>
</evidence>
<proteinExistence type="predicted"/>
<protein>
    <recommendedName>
        <fullName evidence="8">Protein kinase domain-containing protein</fullName>
    </recommendedName>
</protein>
<dbReference type="InterPro" id="IPR011009">
    <property type="entry name" value="Kinase-like_dom_sf"/>
</dbReference>
<dbReference type="FunFam" id="1.10.510.10:FF:000380">
    <property type="entry name" value="Serine/threonine-protein kinase ppk15"/>
    <property type="match status" value="1"/>
</dbReference>
<feature type="domain" description="Protein kinase" evidence="8">
    <location>
        <begin position="391"/>
        <end position="693"/>
    </location>
</feature>
<dbReference type="PROSITE" id="PS50011">
    <property type="entry name" value="PROTEIN_KINASE_DOM"/>
    <property type="match status" value="1"/>
</dbReference>
<dbReference type="SMART" id="SM00220">
    <property type="entry name" value="S_TKc"/>
    <property type="match status" value="1"/>
</dbReference>
<evidence type="ECO:0000256" key="4">
    <source>
        <dbReference type="ARBA" id="ARBA00022741"/>
    </source>
</evidence>
<evidence type="ECO:0000256" key="6">
    <source>
        <dbReference type="ARBA" id="ARBA00022840"/>
    </source>
</evidence>
<dbReference type="InterPro" id="IPR000719">
    <property type="entry name" value="Prot_kinase_dom"/>
</dbReference>
<dbReference type="Proteomes" id="UP000636800">
    <property type="component" value="Chromosome 10"/>
</dbReference>
<name>A0A835UHU3_VANPL</name>